<dbReference type="Proteomes" id="UP000003579">
    <property type="component" value="Unassembled WGS sequence"/>
</dbReference>
<organism evidence="1 2">
    <name type="scientific">Photobacterium damselae subsp. damselae CIP 102761</name>
    <dbReference type="NCBI Taxonomy" id="675817"/>
    <lineage>
        <taxon>Bacteria</taxon>
        <taxon>Pseudomonadati</taxon>
        <taxon>Pseudomonadota</taxon>
        <taxon>Gammaproteobacteria</taxon>
        <taxon>Vibrionales</taxon>
        <taxon>Vibrionaceae</taxon>
        <taxon>Photobacterium</taxon>
    </lineage>
</organism>
<sequence length="433" mass="50638">MLFKWISSKEKNIMNSIVFVCNYFPPEEHVGVRRVSFWVNYFSGLGYKVTVVTTSKKQSEKLYHFIDKRVNVYEYGYFKINKVPFVEVDRDNNNLVVQETNFVSKLKKIKRKYINPIFGQVLDFRIIPIIFQMVKIKFGGDKEIINEIFRNSVVISTSPPWVSHIFAIFLSKRSQSKLIIDYRDPFSNNYMFSSKFCWLETFIDKYICRSADVVTTVSESWLNYYKEFNDNTILIRNGFDLNMFEKDVPITIKSDRIINLSYFGSIEHPLRIPRTLMDFLEKTKKNIKINFYGSCSLIEDIVNRSSSLSDKVILHGPKSYDECIRIMKSSEINFVSESVVFNTWSSRGLIPTKIYEYIASGRPIIAELDPYSDAAKILRQSGLLLAPILVDPDYEKIFDDLDLNNFKIKKDNNFIYSLSRQSSTNILEKIINE</sequence>
<evidence type="ECO:0008006" key="3">
    <source>
        <dbReference type="Google" id="ProtNLM"/>
    </source>
</evidence>
<name>D0YWM6_PHODD</name>
<evidence type="ECO:0000313" key="1">
    <source>
        <dbReference type="EMBL" id="EEZ40491.1"/>
    </source>
</evidence>
<reference evidence="1 2" key="1">
    <citation type="submission" date="2009-11" db="EMBL/GenBank/DDBJ databases">
        <authorList>
            <consortium name="Los Alamos National Laboratory (LANL)"/>
            <consortium name="National Microbial Pathogen Data Resource (NMPDR)"/>
            <person name="Munk A.C."/>
            <person name="Tapia R."/>
            <person name="Green L."/>
            <person name="Rogers Y."/>
            <person name="Detter J.C."/>
            <person name="Bruce D."/>
            <person name="Brettin T.S."/>
            <person name="Colwell R."/>
            <person name="Huq A."/>
            <person name="Grim C.J."/>
            <person name="Hasan N.A."/>
            <person name="Vonstein V."/>
            <person name="Bartels D."/>
        </authorList>
    </citation>
    <scope>NUCLEOTIDE SEQUENCE [LARGE SCALE GENOMIC DNA]</scope>
    <source>
        <strain evidence="1 2">CIP 102761</strain>
    </source>
</reference>
<dbReference type="SUPFAM" id="SSF53756">
    <property type="entry name" value="UDP-Glycosyltransferase/glycogen phosphorylase"/>
    <property type="match status" value="1"/>
</dbReference>
<dbReference type="AlphaFoldDB" id="D0YWM6"/>
<gene>
    <name evidence="1" type="ORF">VDA_001517</name>
</gene>
<accession>D0YWM6</accession>
<keyword evidence="2" id="KW-1185">Reference proteome</keyword>
<dbReference type="Gene3D" id="3.40.50.2000">
    <property type="entry name" value="Glycogen Phosphorylase B"/>
    <property type="match status" value="2"/>
</dbReference>
<proteinExistence type="predicted"/>
<dbReference type="EMBL" id="ADBS01000001">
    <property type="protein sequence ID" value="EEZ40491.1"/>
    <property type="molecule type" value="Genomic_DNA"/>
</dbReference>
<dbReference type="eggNOG" id="COG0438">
    <property type="taxonomic scope" value="Bacteria"/>
</dbReference>
<protein>
    <recommendedName>
        <fullName evidence="3">Glycosyltransferase subfamily 4-like N-terminal domain-containing protein</fullName>
    </recommendedName>
</protein>
<evidence type="ECO:0000313" key="2">
    <source>
        <dbReference type="Proteomes" id="UP000003579"/>
    </source>
</evidence>